<keyword evidence="1" id="KW-0175">Coiled coil</keyword>
<dbReference type="Pfam" id="PF22566">
    <property type="entry name" value="UBA_8"/>
    <property type="match status" value="1"/>
</dbReference>
<comment type="caution">
    <text evidence="4">The sequence shown here is derived from an EMBL/GenBank/DDBJ whole genome shotgun (WGS) entry which is preliminary data.</text>
</comment>
<dbReference type="SUPFAM" id="SSF54236">
    <property type="entry name" value="Ubiquitin-like"/>
    <property type="match status" value="1"/>
</dbReference>
<dbReference type="Gene3D" id="3.40.30.10">
    <property type="entry name" value="Glutaredoxin"/>
    <property type="match status" value="1"/>
</dbReference>
<dbReference type="AlphaFoldDB" id="A0A6A4W2C9"/>
<dbReference type="OrthoDB" id="1026733at2759"/>
<dbReference type="EMBL" id="VIIS01001580">
    <property type="protein sequence ID" value="KAF0296138.1"/>
    <property type="molecule type" value="Genomic_DNA"/>
</dbReference>
<dbReference type="CDD" id="cd16120">
    <property type="entry name" value="UBX_UBXN3B"/>
    <property type="match status" value="1"/>
</dbReference>
<gene>
    <name evidence="4" type="primary">faf2-b_0</name>
    <name evidence="4" type="ORF">FJT64_006381</name>
</gene>
<dbReference type="InterPro" id="IPR050730">
    <property type="entry name" value="UBX_domain-protein"/>
</dbReference>
<dbReference type="GO" id="GO:0005783">
    <property type="term" value="C:endoplasmic reticulum"/>
    <property type="evidence" value="ECO:0007669"/>
    <property type="project" value="TreeGrafter"/>
</dbReference>
<feature type="compositionally biased region" description="Basic and acidic residues" evidence="2">
    <location>
        <begin position="300"/>
        <end position="335"/>
    </location>
</feature>
<dbReference type="GO" id="GO:0036503">
    <property type="term" value="P:ERAD pathway"/>
    <property type="evidence" value="ECO:0007669"/>
    <property type="project" value="TreeGrafter"/>
</dbReference>
<dbReference type="SUPFAM" id="SSF52833">
    <property type="entry name" value="Thioredoxin-like"/>
    <property type="match status" value="1"/>
</dbReference>
<dbReference type="InterPro" id="IPR054109">
    <property type="entry name" value="UBA_8"/>
</dbReference>
<dbReference type="Gene3D" id="1.10.8.10">
    <property type="entry name" value="DNA helicase RuvA subunit, C-terminal domain"/>
    <property type="match status" value="1"/>
</dbReference>
<protein>
    <submittedName>
        <fullName evidence="4">FAS-associated factor 2-B</fullName>
    </submittedName>
</protein>
<dbReference type="SMART" id="SM00594">
    <property type="entry name" value="UAS"/>
    <property type="match status" value="1"/>
</dbReference>
<dbReference type="PROSITE" id="PS50033">
    <property type="entry name" value="UBX"/>
    <property type="match status" value="1"/>
</dbReference>
<keyword evidence="5" id="KW-1185">Reference proteome</keyword>
<name>A0A6A4W2C9_AMPAM</name>
<dbReference type="InterPro" id="IPR006577">
    <property type="entry name" value="UAS"/>
</dbReference>
<feature type="region of interest" description="Disordered" evidence="2">
    <location>
        <begin position="288"/>
        <end position="335"/>
    </location>
</feature>
<dbReference type="InterPro" id="IPR029071">
    <property type="entry name" value="Ubiquitin-like_domsf"/>
</dbReference>
<dbReference type="InterPro" id="IPR036249">
    <property type="entry name" value="Thioredoxin-like_sf"/>
</dbReference>
<dbReference type="PANTHER" id="PTHR23322">
    <property type="entry name" value="FAS-ASSOCIATED PROTEIN"/>
    <property type="match status" value="1"/>
</dbReference>
<proteinExistence type="predicted"/>
<feature type="domain" description="UBX" evidence="3">
    <location>
        <begin position="356"/>
        <end position="437"/>
    </location>
</feature>
<sequence length="442" mass="50008">MEGNNQAEHQDPNLFDGLSDAQHEMLLQFQDLTGAESLGWCRRTLEEHAWDLDSAARSALNMPPAEVDRPAPPATQAAPRPGGAVVPAQPGGLLSWLFSLATLPLRYLVSTLGGIINICLSIIRGGGPHDPVQDVSEFIAEFEATYGPEHPAFLRGSYSQALSAAKQQLKPLIVYLHCSDHQDTAEFCAGALRHPPLAEWAERTLLFWACSVDRPEGYRVSQALRENGYPFVAVIVLKENRMTVVGRLEGPCQPNDFLQRLQRIVSDNEASLVAARLERNERNLNQELRQQQDAAYQESLRADQEKERRRQQERERQEQEERERQEQERQRQLKKEEIARQKIELASEIPDEPALDQPDCVRISIKLPDGSRIERRFSTSHSLKVLYYVVFCHPDSPERFEITQNYPRRVLPCRPGAELDPPTLAEAGLGKSELLYVRDLDA</sequence>
<organism evidence="4 5">
    <name type="scientific">Amphibalanus amphitrite</name>
    <name type="common">Striped barnacle</name>
    <name type="synonym">Balanus amphitrite</name>
    <dbReference type="NCBI Taxonomy" id="1232801"/>
    <lineage>
        <taxon>Eukaryota</taxon>
        <taxon>Metazoa</taxon>
        <taxon>Ecdysozoa</taxon>
        <taxon>Arthropoda</taxon>
        <taxon>Crustacea</taxon>
        <taxon>Multicrustacea</taxon>
        <taxon>Cirripedia</taxon>
        <taxon>Thoracica</taxon>
        <taxon>Thoracicalcarea</taxon>
        <taxon>Balanomorpha</taxon>
        <taxon>Balanoidea</taxon>
        <taxon>Balanidae</taxon>
        <taxon>Amphibalaninae</taxon>
        <taxon>Amphibalanus</taxon>
    </lineage>
</organism>
<reference evidence="4 5" key="1">
    <citation type="submission" date="2019-07" db="EMBL/GenBank/DDBJ databases">
        <title>Draft genome assembly of a fouling barnacle, Amphibalanus amphitrite (Darwin, 1854): The first reference genome for Thecostraca.</title>
        <authorList>
            <person name="Kim W."/>
        </authorList>
    </citation>
    <scope>NUCLEOTIDE SEQUENCE [LARGE SCALE GENOMIC DNA]</scope>
    <source>
        <strain evidence="4">SNU_AA5</strain>
        <tissue evidence="4">Soma without cirri and trophi</tissue>
    </source>
</reference>
<dbReference type="Proteomes" id="UP000440578">
    <property type="component" value="Unassembled WGS sequence"/>
</dbReference>
<evidence type="ECO:0000256" key="1">
    <source>
        <dbReference type="ARBA" id="ARBA00023054"/>
    </source>
</evidence>
<evidence type="ECO:0000313" key="4">
    <source>
        <dbReference type="EMBL" id="KAF0296138.1"/>
    </source>
</evidence>
<dbReference type="Pfam" id="PF00789">
    <property type="entry name" value="UBX"/>
    <property type="match status" value="1"/>
</dbReference>
<dbReference type="GO" id="GO:0043130">
    <property type="term" value="F:ubiquitin binding"/>
    <property type="evidence" value="ECO:0007669"/>
    <property type="project" value="TreeGrafter"/>
</dbReference>
<dbReference type="PANTHER" id="PTHR23322:SF1">
    <property type="entry name" value="FAS-ASSOCIATED FACTOR 2"/>
    <property type="match status" value="1"/>
</dbReference>
<evidence type="ECO:0000259" key="3">
    <source>
        <dbReference type="PROSITE" id="PS50033"/>
    </source>
</evidence>
<feature type="compositionally biased region" description="Low complexity" evidence="2">
    <location>
        <begin position="74"/>
        <end position="84"/>
    </location>
</feature>
<dbReference type="InterPro" id="IPR001012">
    <property type="entry name" value="UBX_dom"/>
</dbReference>
<accession>A0A6A4W2C9</accession>
<dbReference type="Gene3D" id="3.10.20.90">
    <property type="entry name" value="Phosphatidylinositol 3-kinase Catalytic Subunit, Chain A, domain 1"/>
    <property type="match status" value="1"/>
</dbReference>
<evidence type="ECO:0000313" key="5">
    <source>
        <dbReference type="Proteomes" id="UP000440578"/>
    </source>
</evidence>
<feature type="region of interest" description="Disordered" evidence="2">
    <location>
        <begin position="63"/>
        <end position="84"/>
    </location>
</feature>
<evidence type="ECO:0000256" key="2">
    <source>
        <dbReference type="SAM" id="MobiDB-lite"/>
    </source>
</evidence>